<keyword evidence="4" id="KW-0479">Metal-binding</keyword>
<dbReference type="GO" id="GO:0070006">
    <property type="term" value="F:metalloaminopeptidase activity"/>
    <property type="evidence" value="ECO:0007669"/>
    <property type="project" value="InterPro"/>
</dbReference>
<evidence type="ECO:0000256" key="13">
    <source>
        <dbReference type="ARBA" id="ARBA00044284"/>
    </source>
</evidence>
<comment type="catalytic activity">
    <reaction evidence="15">
        <text>Xaa-L-Pro dipeptide + H2O = an L-alpha-amino acid + L-proline</text>
        <dbReference type="Rhea" id="RHEA:76407"/>
        <dbReference type="ChEBI" id="CHEBI:15377"/>
        <dbReference type="ChEBI" id="CHEBI:59869"/>
        <dbReference type="ChEBI" id="CHEBI:60039"/>
        <dbReference type="ChEBI" id="CHEBI:195196"/>
        <dbReference type="EC" id="3.4.13.9"/>
    </reaction>
</comment>
<dbReference type="EC" id="3.4.13.9" evidence="10"/>
<evidence type="ECO:0000256" key="14">
    <source>
        <dbReference type="ARBA" id="ARBA00044351"/>
    </source>
</evidence>
<dbReference type="eggNOG" id="KOG2737">
    <property type="taxonomic scope" value="Eukaryota"/>
</dbReference>
<evidence type="ECO:0000256" key="11">
    <source>
        <dbReference type="ARBA" id="ARBA00044141"/>
    </source>
</evidence>
<keyword evidence="5" id="KW-0378">Hydrolase</keyword>
<evidence type="ECO:0000256" key="1">
    <source>
        <dbReference type="ARBA" id="ARBA00001936"/>
    </source>
</evidence>
<protein>
    <recommendedName>
        <fullName evidence="11">Xaa-Pro dipeptidase</fullName>
        <ecNumber evidence="10">3.4.13.9</ecNumber>
    </recommendedName>
    <alternativeName>
        <fullName evidence="14">Imidodipeptidase</fullName>
    </alternativeName>
    <alternativeName>
        <fullName evidence="12">Peptidase D</fullName>
    </alternativeName>
    <alternativeName>
        <fullName evidence="13">Proline dipeptidase</fullName>
    </alternativeName>
</protein>
<dbReference type="CDD" id="cd01087">
    <property type="entry name" value="Prolidase"/>
    <property type="match status" value="1"/>
</dbReference>
<dbReference type="SUPFAM" id="SSF53092">
    <property type="entry name" value="Creatinase/prolidase N-terminal domain"/>
    <property type="match status" value="1"/>
</dbReference>
<reference evidence="17 18" key="1">
    <citation type="journal article" date="2008" name="Nature">
        <title>The Phaeodactylum genome reveals the evolutionary history of diatom genomes.</title>
        <authorList>
            <person name="Bowler C."/>
            <person name="Allen A.E."/>
            <person name="Badger J.H."/>
            <person name="Grimwood J."/>
            <person name="Jabbari K."/>
            <person name="Kuo A."/>
            <person name="Maheswari U."/>
            <person name="Martens C."/>
            <person name="Maumus F."/>
            <person name="Otillar R.P."/>
            <person name="Rayko E."/>
            <person name="Salamov A."/>
            <person name="Vandepoele K."/>
            <person name="Beszteri B."/>
            <person name="Gruber A."/>
            <person name="Heijde M."/>
            <person name="Katinka M."/>
            <person name="Mock T."/>
            <person name="Valentin K."/>
            <person name="Verret F."/>
            <person name="Berges J.A."/>
            <person name="Brownlee C."/>
            <person name="Cadoret J.P."/>
            <person name="Chiovitti A."/>
            <person name="Choi C.J."/>
            <person name="Coesel S."/>
            <person name="De Martino A."/>
            <person name="Detter J.C."/>
            <person name="Durkin C."/>
            <person name="Falciatore A."/>
            <person name="Fournet J."/>
            <person name="Haruta M."/>
            <person name="Huysman M.J."/>
            <person name="Jenkins B.D."/>
            <person name="Jiroutova K."/>
            <person name="Jorgensen R.E."/>
            <person name="Joubert Y."/>
            <person name="Kaplan A."/>
            <person name="Kroger N."/>
            <person name="Kroth P.G."/>
            <person name="La Roche J."/>
            <person name="Lindquist E."/>
            <person name="Lommer M."/>
            <person name="Martin-Jezequel V."/>
            <person name="Lopez P.J."/>
            <person name="Lucas S."/>
            <person name="Mangogna M."/>
            <person name="McGinnis K."/>
            <person name="Medlin L.K."/>
            <person name="Montsant A."/>
            <person name="Oudot-Le Secq M.P."/>
            <person name="Napoli C."/>
            <person name="Obornik M."/>
            <person name="Parker M.S."/>
            <person name="Petit J.L."/>
            <person name="Porcel B.M."/>
            <person name="Poulsen N."/>
            <person name="Robison M."/>
            <person name="Rychlewski L."/>
            <person name="Rynearson T.A."/>
            <person name="Schmutz J."/>
            <person name="Shapiro H."/>
            <person name="Siaut M."/>
            <person name="Stanley M."/>
            <person name="Sussman M.R."/>
            <person name="Taylor A.R."/>
            <person name="Vardi A."/>
            <person name="von Dassow P."/>
            <person name="Vyverman W."/>
            <person name="Willis A."/>
            <person name="Wyrwicz L.S."/>
            <person name="Rokhsar D.S."/>
            <person name="Weissenbach J."/>
            <person name="Armbrust E.V."/>
            <person name="Green B.R."/>
            <person name="Van de Peer Y."/>
            <person name="Grigoriev I.V."/>
        </authorList>
    </citation>
    <scope>NUCLEOTIDE SEQUENCE [LARGE SCALE GENOMIC DNA]</scope>
    <source>
        <strain evidence="17 18">CCAP 1055/1</strain>
    </source>
</reference>
<dbReference type="GO" id="GO:0006508">
    <property type="term" value="P:proteolysis"/>
    <property type="evidence" value="ECO:0007669"/>
    <property type="project" value="UniProtKB-KW"/>
</dbReference>
<evidence type="ECO:0000256" key="7">
    <source>
        <dbReference type="ARBA" id="ARBA00023049"/>
    </source>
</evidence>
<reference evidence="18" key="2">
    <citation type="submission" date="2008-08" db="EMBL/GenBank/DDBJ databases">
        <authorList>
            <consortium name="Diatom Consortium"/>
            <person name="Grigoriev I."/>
            <person name="Grimwood J."/>
            <person name="Kuo A."/>
            <person name="Otillar R.P."/>
            <person name="Salamov A."/>
            <person name="Detter J.C."/>
            <person name="Lindquist E."/>
            <person name="Shapiro H."/>
            <person name="Lucas S."/>
            <person name="Glavina del Rio T."/>
            <person name="Pitluck S."/>
            <person name="Rokhsar D."/>
            <person name="Bowler C."/>
        </authorList>
    </citation>
    <scope>GENOME REANNOTATION</scope>
    <source>
        <strain evidence="18">CCAP 1055/1</strain>
    </source>
</reference>
<evidence type="ECO:0000313" key="18">
    <source>
        <dbReference type="Proteomes" id="UP000000759"/>
    </source>
</evidence>
<evidence type="ECO:0000256" key="10">
    <source>
        <dbReference type="ARBA" id="ARBA00044051"/>
    </source>
</evidence>
<dbReference type="Pfam" id="PF05195">
    <property type="entry name" value="AMP_N"/>
    <property type="match status" value="1"/>
</dbReference>
<dbReference type="RefSeq" id="XP_002183662.1">
    <property type="nucleotide sequence ID" value="XM_002183626.1"/>
</dbReference>
<dbReference type="KEGG" id="pti:PHATRDRAFT_29983"/>
<dbReference type="EMBL" id="CM000622">
    <property type="protein sequence ID" value="EEC44844.1"/>
    <property type="molecule type" value="Genomic_DNA"/>
</dbReference>
<dbReference type="PANTHER" id="PTHR48480">
    <property type="match status" value="1"/>
</dbReference>
<dbReference type="Pfam" id="PF00557">
    <property type="entry name" value="Peptidase_M24"/>
    <property type="match status" value="1"/>
</dbReference>
<dbReference type="InterPro" id="IPR000994">
    <property type="entry name" value="Pept_M24"/>
</dbReference>
<evidence type="ECO:0000256" key="5">
    <source>
        <dbReference type="ARBA" id="ARBA00022801"/>
    </source>
</evidence>
<dbReference type="InterPro" id="IPR029149">
    <property type="entry name" value="Creatin/AminoP/Spt16_N"/>
</dbReference>
<dbReference type="SUPFAM" id="SSF55920">
    <property type="entry name" value="Creatinase/aminopeptidase"/>
    <property type="match status" value="1"/>
</dbReference>
<dbReference type="PaxDb" id="2850-Phatr29983"/>
<dbReference type="Gene3D" id="3.40.350.10">
    <property type="entry name" value="Creatinase/prolidase N-terminal domain"/>
    <property type="match status" value="1"/>
</dbReference>
<dbReference type="GO" id="GO:0102009">
    <property type="term" value="F:proline dipeptidase activity"/>
    <property type="evidence" value="ECO:0007669"/>
    <property type="project" value="UniProtKB-EC"/>
</dbReference>
<dbReference type="HOGENOM" id="CLU_017266_1_2_1"/>
<proteinExistence type="inferred from homology"/>
<evidence type="ECO:0000256" key="9">
    <source>
        <dbReference type="ARBA" id="ARBA00043990"/>
    </source>
</evidence>
<comment type="similarity">
    <text evidence="9">Belongs to the peptidase M24B family. Eukaryotic-type prolidase subfamily.</text>
</comment>
<evidence type="ECO:0000256" key="3">
    <source>
        <dbReference type="ARBA" id="ARBA00022670"/>
    </source>
</evidence>
<keyword evidence="3" id="KW-0645">Protease</keyword>
<evidence type="ECO:0000256" key="2">
    <source>
        <dbReference type="ARBA" id="ARBA00011738"/>
    </source>
</evidence>
<accession>B7G8W5</accession>
<dbReference type="PANTHER" id="PTHR48480:SF2">
    <property type="entry name" value="PEPTIDASE D"/>
    <property type="match status" value="1"/>
</dbReference>
<evidence type="ECO:0000256" key="8">
    <source>
        <dbReference type="ARBA" id="ARBA00023211"/>
    </source>
</evidence>
<evidence type="ECO:0000256" key="15">
    <source>
        <dbReference type="ARBA" id="ARBA00048994"/>
    </source>
</evidence>
<keyword evidence="6" id="KW-0224">Dipeptidase</keyword>
<dbReference type="Gene3D" id="3.90.230.10">
    <property type="entry name" value="Creatinase/methionine aminopeptidase superfamily"/>
    <property type="match status" value="1"/>
</dbReference>
<comment type="subunit">
    <text evidence="2">Homodimer.</text>
</comment>
<evidence type="ECO:0000256" key="4">
    <source>
        <dbReference type="ARBA" id="ARBA00022723"/>
    </source>
</evidence>
<dbReference type="GeneID" id="7195352"/>
<dbReference type="InParanoid" id="B7G8W5"/>
<evidence type="ECO:0000256" key="6">
    <source>
        <dbReference type="ARBA" id="ARBA00022997"/>
    </source>
</evidence>
<keyword evidence="7" id="KW-0482">Metalloprotease</keyword>
<dbReference type="SMART" id="SM01011">
    <property type="entry name" value="AMP_N"/>
    <property type="match status" value="1"/>
</dbReference>
<dbReference type="STRING" id="556484.B7G8W5"/>
<dbReference type="AlphaFoldDB" id="B7G8W5"/>
<dbReference type="OMA" id="DAHALFF"/>
<dbReference type="MEROPS" id="M24.007"/>
<evidence type="ECO:0000256" key="12">
    <source>
        <dbReference type="ARBA" id="ARBA00044252"/>
    </source>
</evidence>
<evidence type="ECO:0000259" key="16">
    <source>
        <dbReference type="SMART" id="SM01011"/>
    </source>
</evidence>
<feature type="domain" description="Aminopeptidase P N-terminal" evidence="16">
    <location>
        <begin position="16"/>
        <end position="160"/>
    </location>
</feature>
<dbReference type="Proteomes" id="UP000000759">
    <property type="component" value="Chromosome 20"/>
</dbReference>
<evidence type="ECO:0000313" key="17">
    <source>
        <dbReference type="EMBL" id="EEC44844.1"/>
    </source>
</evidence>
<organism evidence="17 18">
    <name type="scientific">Phaeodactylum tricornutum (strain CCAP 1055/1)</name>
    <dbReference type="NCBI Taxonomy" id="556484"/>
    <lineage>
        <taxon>Eukaryota</taxon>
        <taxon>Sar</taxon>
        <taxon>Stramenopiles</taxon>
        <taxon>Ochrophyta</taxon>
        <taxon>Bacillariophyta</taxon>
        <taxon>Bacillariophyceae</taxon>
        <taxon>Bacillariophycidae</taxon>
        <taxon>Naviculales</taxon>
        <taxon>Phaeodactylaceae</taxon>
        <taxon>Phaeodactylum</taxon>
    </lineage>
</organism>
<dbReference type="InterPro" id="IPR052433">
    <property type="entry name" value="X-Pro_dipept-like"/>
</dbReference>
<name>B7G8W5_PHATC</name>
<dbReference type="OrthoDB" id="10261878at2759"/>
<comment type="cofactor">
    <cofactor evidence="1">
        <name>Mn(2+)</name>
        <dbReference type="ChEBI" id="CHEBI:29035"/>
    </cofactor>
</comment>
<gene>
    <name evidence="17" type="ORF">PHATRDRAFT_29983</name>
</gene>
<dbReference type="GO" id="GO:0030145">
    <property type="term" value="F:manganese ion binding"/>
    <property type="evidence" value="ECO:0007669"/>
    <property type="project" value="InterPro"/>
</dbReference>
<sequence length="524" mass="58195">MNSPFLSMGQETYHVSLKNVFGQNRRKLCKALQQKPVSEGNLVVYLHGGPSETRFDSDHEPLFRQESYFWYLTGVKEPDCAIAIDVATQHATLFIPNLPASYATIMGRIKTREEWKEHYQVGEVLFTDDVEDTLAGMLEKRSNGTKSKLLLMKGLNSDSGKVYEPPVTIVNHEKLSSHVDVELLFPILAECRVFKTAAEQGVLQFVTEVTSFAHAYVMRNMKPGMMEYQGESLFRHYCYYNYGCRLVGYTPICGCGPDAAVLHYGHAGEPNARQSNVGDNCLFDMGAEYFGYGSDVTCSFPIDGVFNDRQRPIYQAVLNAQIAVYRMIKPGVSYVACHKAAEAAILKVLVEVGIVNLAGKTIDDLVEMRLGAVFMPHGLGHFIGIDTHDVGGYLAGHPERSELPGLKSLRTARILLENMTLTVEPGCYFIDHLLNEALAEGSFLKVHMNEAKVNHYRGFGGVRLEDVIVVTADGIINYTLCPRTIEEVESVMAGGKWPPTEDIAPELFRARLTEPNPLPSPPSL</sequence>
<keyword evidence="18" id="KW-1185">Reference proteome</keyword>
<dbReference type="InterPro" id="IPR007865">
    <property type="entry name" value="Aminopep_P_N"/>
</dbReference>
<keyword evidence="8" id="KW-0464">Manganese</keyword>
<dbReference type="InterPro" id="IPR036005">
    <property type="entry name" value="Creatinase/aminopeptidase-like"/>
</dbReference>